<dbReference type="Gene3D" id="1.10.10.60">
    <property type="entry name" value="Homeodomain-like"/>
    <property type="match status" value="1"/>
</dbReference>
<dbReference type="InterPro" id="IPR018060">
    <property type="entry name" value="HTH_AraC"/>
</dbReference>
<dbReference type="EMBL" id="JAENRR010000030">
    <property type="protein sequence ID" value="MBK3518277.1"/>
    <property type="molecule type" value="Genomic_DNA"/>
</dbReference>
<proteinExistence type="predicted"/>
<evidence type="ECO:0000256" key="1">
    <source>
        <dbReference type="ARBA" id="ARBA00023015"/>
    </source>
</evidence>
<organism evidence="5 6">
    <name type="scientific">Carboxylicivirga marina</name>
    <dbReference type="NCBI Taxonomy" id="2800988"/>
    <lineage>
        <taxon>Bacteria</taxon>
        <taxon>Pseudomonadati</taxon>
        <taxon>Bacteroidota</taxon>
        <taxon>Bacteroidia</taxon>
        <taxon>Marinilabiliales</taxon>
        <taxon>Marinilabiliaceae</taxon>
        <taxon>Carboxylicivirga</taxon>
    </lineage>
</organism>
<dbReference type="PANTHER" id="PTHR43280">
    <property type="entry name" value="ARAC-FAMILY TRANSCRIPTIONAL REGULATOR"/>
    <property type="match status" value="1"/>
</dbReference>
<evidence type="ECO:0000313" key="6">
    <source>
        <dbReference type="Proteomes" id="UP000605676"/>
    </source>
</evidence>
<dbReference type="PRINTS" id="PR00032">
    <property type="entry name" value="HTHARAC"/>
</dbReference>
<reference evidence="5 6" key="1">
    <citation type="submission" date="2021-01" db="EMBL/GenBank/DDBJ databases">
        <title>Carboxyliciviraga sp.nov., isolated from coastal sediments.</title>
        <authorList>
            <person name="Lu D."/>
            <person name="Zhang T."/>
        </authorList>
    </citation>
    <scope>NUCLEOTIDE SEQUENCE [LARGE SCALE GENOMIC DNA]</scope>
    <source>
        <strain evidence="5 6">N1Y132</strain>
    </source>
</reference>
<evidence type="ECO:0000259" key="4">
    <source>
        <dbReference type="PROSITE" id="PS01124"/>
    </source>
</evidence>
<feature type="domain" description="HTH araC/xylS-type" evidence="4">
    <location>
        <begin position="48"/>
        <end position="147"/>
    </location>
</feature>
<keyword evidence="2" id="KW-0238">DNA-binding</keyword>
<dbReference type="SMART" id="SM00342">
    <property type="entry name" value="HTH_ARAC"/>
    <property type="match status" value="1"/>
</dbReference>
<dbReference type="Pfam" id="PF12833">
    <property type="entry name" value="HTH_18"/>
    <property type="match status" value="1"/>
</dbReference>
<evidence type="ECO:0000256" key="2">
    <source>
        <dbReference type="ARBA" id="ARBA00023125"/>
    </source>
</evidence>
<dbReference type="SUPFAM" id="SSF46689">
    <property type="entry name" value="Homeodomain-like"/>
    <property type="match status" value="1"/>
</dbReference>
<dbReference type="RefSeq" id="WP_200465504.1">
    <property type="nucleotide sequence ID" value="NZ_JAENRR010000030.1"/>
</dbReference>
<sequence length="151" mass="17953">MLKIRNVEMESLNMNRGHLFKIKPKNDHCFKQYKVEHVIEQSDDEFINTARSIIESRISDSEYTAEMFVRDMNTSKTVLYNKFSRIVGQSPKEFIRNVRLQHATHLLKYNDMKIWEIANEVGFCDAAYFTRVFKKKIGESPTLYRRKHIDA</sequence>
<evidence type="ECO:0000256" key="3">
    <source>
        <dbReference type="ARBA" id="ARBA00023163"/>
    </source>
</evidence>
<keyword evidence="6" id="KW-1185">Reference proteome</keyword>
<evidence type="ECO:0000313" key="5">
    <source>
        <dbReference type="EMBL" id="MBK3518277.1"/>
    </source>
</evidence>
<dbReference type="InterPro" id="IPR018062">
    <property type="entry name" value="HTH_AraC-typ_CS"/>
</dbReference>
<dbReference type="PROSITE" id="PS00041">
    <property type="entry name" value="HTH_ARAC_FAMILY_1"/>
    <property type="match status" value="1"/>
</dbReference>
<keyword evidence="1" id="KW-0805">Transcription regulation</keyword>
<dbReference type="InterPro" id="IPR020449">
    <property type="entry name" value="Tscrpt_reg_AraC-type_HTH"/>
</dbReference>
<gene>
    <name evidence="5" type="ORF">JIV24_13110</name>
</gene>
<accession>A0ABS1HKT5</accession>
<dbReference type="PROSITE" id="PS01124">
    <property type="entry name" value="HTH_ARAC_FAMILY_2"/>
    <property type="match status" value="1"/>
</dbReference>
<dbReference type="PANTHER" id="PTHR43280:SF2">
    <property type="entry name" value="HTH-TYPE TRANSCRIPTIONAL REGULATOR EXSA"/>
    <property type="match status" value="1"/>
</dbReference>
<keyword evidence="3" id="KW-0804">Transcription</keyword>
<dbReference type="InterPro" id="IPR009057">
    <property type="entry name" value="Homeodomain-like_sf"/>
</dbReference>
<comment type="caution">
    <text evidence="5">The sequence shown here is derived from an EMBL/GenBank/DDBJ whole genome shotgun (WGS) entry which is preliminary data.</text>
</comment>
<dbReference type="Proteomes" id="UP000605676">
    <property type="component" value="Unassembled WGS sequence"/>
</dbReference>
<name>A0ABS1HKT5_9BACT</name>
<protein>
    <submittedName>
        <fullName evidence="5">Helix-turn-helix transcriptional regulator</fullName>
    </submittedName>
</protein>